<evidence type="ECO:0000256" key="1">
    <source>
        <dbReference type="SAM" id="MobiDB-lite"/>
    </source>
</evidence>
<accession>A0A645FNA3</accession>
<protein>
    <submittedName>
        <fullName evidence="2">Uncharacterized protein</fullName>
    </submittedName>
</protein>
<organism evidence="2">
    <name type="scientific">bioreactor metagenome</name>
    <dbReference type="NCBI Taxonomy" id="1076179"/>
    <lineage>
        <taxon>unclassified sequences</taxon>
        <taxon>metagenomes</taxon>
        <taxon>ecological metagenomes</taxon>
    </lineage>
</organism>
<comment type="caution">
    <text evidence="2">The sequence shown here is derived from an EMBL/GenBank/DDBJ whole genome shotgun (WGS) entry which is preliminary data.</text>
</comment>
<evidence type="ECO:0000313" key="2">
    <source>
        <dbReference type="EMBL" id="MPN15052.1"/>
    </source>
</evidence>
<reference evidence="2" key="1">
    <citation type="submission" date="2019-08" db="EMBL/GenBank/DDBJ databases">
        <authorList>
            <person name="Kucharzyk K."/>
            <person name="Murdoch R.W."/>
            <person name="Higgins S."/>
            <person name="Loffler F."/>
        </authorList>
    </citation>
    <scope>NUCLEOTIDE SEQUENCE</scope>
</reference>
<proteinExistence type="predicted"/>
<feature type="region of interest" description="Disordered" evidence="1">
    <location>
        <begin position="89"/>
        <end position="110"/>
    </location>
</feature>
<sequence>MRIARQQARKLRHRQPHIGQHAGDALAALFLAQLGRMHLQALADDFLYRQARRQRRERVLKHHLHMPPEGLVVRTVAVRRLLPLRPGNAHLPLKRQQAQQRLRQRGFSRA</sequence>
<dbReference type="EMBL" id="VSSQ01061757">
    <property type="protein sequence ID" value="MPN15052.1"/>
    <property type="molecule type" value="Genomic_DNA"/>
</dbReference>
<name>A0A645FNA3_9ZZZZ</name>
<gene>
    <name evidence="2" type="ORF">SDC9_162381</name>
</gene>
<dbReference type="AlphaFoldDB" id="A0A645FNA3"/>